<dbReference type="OrthoDB" id="9812206at2"/>
<keyword evidence="14" id="KW-1185">Reference proteome</keyword>
<dbReference type="HAMAP" id="MF_00097">
    <property type="entry name" value="TMP_synthase"/>
    <property type="match status" value="1"/>
</dbReference>
<dbReference type="Pfam" id="PF02581">
    <property type="entry name" value="TMP-TENI"/>
    <property type="match status" value="1"/>
</dbReference>
<evidence type="ECO:0000313" key="14">
    <source>
        <dbReference type="Proteomes" id="UP000273811"/>
    </source>
</evidence>
<feature type="domain" description="Thiamine phosphate synthase/TenI" evidence="12">
    <location>
        <begin position="9"/>
        <end position="188"/>
    </location>
</feature>
<keyword evidence="2 9" id="KW-0808">Transferase</keyword>
<evidence type="ECO:0000256" key="4">
    <source>
        <dbReference type="ARBA" id="ARBA00022842"/>
    </source>
</evidence>
<dbReference type="PANTHER" id="PTHR20857">
    <property type="entry name" value="THIAMINE-PHOSPHATE PYROPHOSPHORYLASE"/>
    <property type="match status" value="1"/>
</dbReference>
<evidence type="ECO:0000256" key="10">
    <source>
        <dbReference type="RuleBase" id="RU003826"/>
    </source>
</evidence>
<comment type="function">
    <text evidence="9">Condenses 4-methyl-5-(beta-hydroxyethyl)thiazole monophosphate (THZ-P) and 2-methyl-4-amino-5-hydroxymethyl pyrimidine pyrophosphate (HMP-PP) to form thiamine monophosphate (TMP).</text>
</comment>
<dbReference type="GO" id="GO:0005737">
    <property type="term" value="C:cytoplasm"/>
    <property type="evidence" value="ECO:0007669"/>
    <property type="project" value="TreeGrafter"/>
</dbReference>
<dbReference type="AlphaFoldDB" id="A0A443IQQ4"/>
<dbReference type="PANTHER" id="PTHR20857:SF23">
    <property type="entry name" value="THIAMINE BIOSYNTHETIC BIFUNCTIONAL ENZYME"/>
    <property type="match status" value="1"/>
</dbReference>
<accession>A0A443IQQ4</accession>
<feature type="binding site" evidence="9">
    <location>
        <position position="165"/>
    </location>
    <ligand>
        <name>2-[(2R,5Z)-2-carboxy-4-methylthiazol-5(2H)-ylidene]ethyl phosphate</name>
        <dbReference type="ChEBI" id="CHEBI:62899"/>
    </ligand>
</feature>
<name>A0A443IQQ4_9BACI</name>
<dbReference type="Proteomes" id="UP000273811">
    <property type="component" value="Unassembled WGS sequence"/>
</dbReference>
<comment type="similarity">
    <text evidence="9 10">Belongs to the thiamine-phosphate synthase family.</text>
</comment>
<evidence type="ECO:0000256" key="5">
    <source>
        <dbReference type="ARBA" id="ARBA00022977"/>
    </source>
</evidence>
<dbReference type="Gene3D" id="3.20.20.70">
    <property type="entry name" value="Aldolase class I"/>
    <property type="match status" value="1"/>
</dbReference>
<comment type="pathway">
    <text evidence="1 9 11">Cofactor biosynthesis; thiamine diphosphate biosynthesis; thiamine phosphate from 4-amino-2-methyl-5-diphosphomethylpyrimidine and 4-methyl-5-(2-phosphoethyl)-thiazole: step 1/1.</text>
</comment>
<feature type="binding site" evidence="9">
    <location>
        <begin position="135"/>
        <end position="137"/>
    </location>
    <ligand>
        <name>2-[(2R,5Z)-2-carboxy-4-methylthiazol-5(2H)-ylidene]ethyl phosphate</name>
        <dbReference type="ChEBI" id="CHEBI:62899"/>
    </ligand>
</feature>
<feature type="binding site" evidence="9">
    <location>
        <begin position="38"/>
        <end position="42"/>
    </location>
    <ligand>
        <name>4-amino-2-methyl-5-(diphosphooxymethyl)pyrimidine</name>
        <dbReference type="ChEBI" id="CHEBI:57841"/>
    </ligand>
</feature>
<dbReference type="InterPro" id="IPR036206">
    <property type="entry name" value="ThiamineP_synth_sf"/>
</dbReference>
<evidence type="ECO:0000256" key="11">
    <source>
        <dbReference type="RuleBase" id="RU004253"/>
    </source>
</evidence>
<keyword evidence="4 9" id="KW-0460">Magnesium</keyword>
<dbReference type="EMBL" id="QYTU02000024">
    <property type="protein sequence ID" value="RWR08595.1"/>
    <property type="molecule type" value="Genomic_DNA"/>
</dbReference>
<keyword evidence="3 9" id="KW-0479">Metal-binding</keyword>
<evidence type="ECO:0000313" key="13">
    <source>
        <dbReference type="EMBL" id="RWR08595.1"/>
    </source>
</evidence>
<dbReference type="NCBIfam" id="TIGR00693">
    <property type="entry name" value="thiE"/>
    <property type="match status" value="1"/>
</dbReference>
<dbReference type="SUPFAM" id="SSF51391">
    <property type="entry name" value="Thiamin phosphate synthase"/>
    <property type="match status" value="1"/>
</dbReference>
<evidence type="ECO:0000256" key="6">
    <source>
        <dbReference type="ARBA" id="ARBA00047334"/>
    </source>
</evidence>
<protein>
    <recommendedName>
        <fullName evidence="9">Thiamine-phosphate synthase</fullName>
        <shortName evidence="9">TP synthase</shortName>
        <shortName evidence="9">TPS</shortName>
        <ecNumber evidence="9">2.5.1.3</ecNumber>
    </recommendedName>
    <alternativeName>
        <fullName evidence="9">Thiamine-phosphate pyrophosphorylase</fullName>
        <shortName evidence="9">TMP pyrophosphorylase</shortName>
        <shortName evidence="9">TMP-PPase</shortName>
    </alternativeName>
</protein>
<feature type="binding site" evidence="9">
    <location>
        <position position="109"/>
    </location>
    <ligand>
        <name>4-amino-2-methyl-5-(diphosphooxymethyl)pyrimidine</name>
        <dbReference type="ChEBI" id="CHEBI:57841"/>
    </ligand>
</feature>
<feature type="binding site" evidence="9">
    <location>
        <position position="71"/>
    </location>
    <ligand>
        <name>Mg(2+)</name>
        <dbReference type="ChEBI" id="CHEBI:18420"/>
    </ligand>
</feature>
<comment type="caution">
    <text evidence="13">The sequence shown here is derived from an EMBL/GenBank/DDBJ whole genome shotgun (WGS) entry which is preliminary data.</text>
</comment>
<dbReference type="UniPathway" id="UPA00060">
    <property type="reaction ID" value="UER00141"/>
</dbReference>
<dbReference type="GO" id="GO:0009228">
    <property type="term" value="P:thiamine biosynthetic process"/>
    <property type="evidence" value="ECO:0007669"/>
    <property type="project" value="UniProtKB-KW"/>
</dbReference>
<comment type="catalytic activity">
    <reaction evidence="7 9 10">
        <text>2-(2-carboxy-4-methylthiazol-5-yl)ethyl phosphate + 4-amino-2-methyl-5-(diphosphooxymethyl)pyrimidine + 2 H(+) = thiamine phosphate + CO2 + diphosphate</text>
        <dbReference type="Rhea" id="RHEA:47848"/>
        <dbReference type="ChEBI" id="CHEBI:15378"/>
        <dbReference type="ChEBI" id="CHEBI:16526"/>
        <dbReference type="ChEBI" id="CHEBI:33019"/>
        <dbReference type="ChEBI" id="CHEBI:37575"/>
        <dbReference type="ChEBI" id="CHEBI:57841"/>
        <dbReference type="ChEBI" id="CHEBI:62890"/>
        <dbReference type="EC" id="2.5.1.3"/>
    </reaction>
</comment>
<dbReference type="FunFam" id="3.20.20.70:FF:000096">
    <property type="entry name" value="Thiamine-phosphate synthase"/>
    <property type="match status" value="1"/>
</dbReference>
<dbReference type="RefSeq" id="WP_120073623.1">
    <property type="nucleotide sequence ID" value="NZ_CP126113.1"/>
</dbReference>
<evidence type="ECO:0000256" key="1">
    <source>
        <dbReference type="ARBA" id="ARBA00005165"/>
    </source>
</evidence>
<evidence type="ECO:0000256" key="3">
    <source>
        <dbReference type="ARBA" id="ARBA00022723"/>
    </source>
</evidence>
<feature type="binding site" evidence="9">
    <location>
        <position position="138"/>
    </location>
    <ligand>
        <name>4-amino-2-methyl-5-(diphosphooxymethyl)pyrimidine</name>
        <dbReference type="ChEBI" id="CHEBI:57841"/>
    </ligand>
</feature>
<feature type="binding site" evidence="9">
    <location>
        <begin position="185"/>
        <end position="186"/>
    </location>
    <ligand>
        <name>2-[(2R,5Z)-2-carboxy-4-methylthiazol-5(2H)-ylidene]ethyl phosphate</name>
        <dbReference type="ChEBI" id="CHEBI:62899"/>
    </ligand>
</feature>
<dbReference type="GO" id="GO:0009229">
    <property type="term" value="P:thiamine diphosphate biosynthetic process"/>
    <property type="evidence" value="ECO:0007669"/>
    <property type="project" value="UniProtKB-UniRule"/>
</dbReference>
<dbReference type="GO" id="GO:0004789">
    <property type="term" value="F:thiamine-phosphate diphosphorylase activity"/>
    <property type="evidence" value="ECO:0007669"/>
    <property type="project" value="UniProtKB-UniRule"/>
</dbReference>
<dbReference type="CDD" id="cd00564">
    <property type="entry name" value="TMP_TenI"/>
    <property type="match status" value="1"/>
</dbReference>
<dbReference type="GO" id="GO:0000287">
    <property type="term" value="F:magnesium ion binding"/>
    <property type="evidence" value="ECO:0007669"/>
    <property type="project" value="UniProtKB-UniRule"/>
</dbReference>
<dbReference type="InterPro" id="IPR013785">
    <property type="entry name" value="Aldolase_TIM"/>
</dbReference>
<evidence type="ECO:0000256" key="8">
    <source>
        <dbReference type="ARBA" id="ARBA00047883"/>
    </source>
</evidence>
<evidence type="ECO:0000259" key="12">
    <source>
        <dbReference type="Pfam" id="PF02581"/>
    </source>
</evidence>
<evidence type="ECO:0000256" key="9">
    <source>
        <dbReference type="HAMAP-Rule" id="MF_00097"/>
    </source>
</evidence>
<evidence type="ECO:0000256" key="7">
    <source>
        <dbReference type="ARBA" id="ARBA00047851"/>
    </source>
</evidence>
<feature type="binding site" evidence="9">
    <location>
        <position position="70"/>
    </location>
    <ligand>
        <name>4-amino-2-methyl-5-(diphosphooxymethyl)pyrimidine</name>
        <dbReference type="ChEBI" id="CHEBI:57841"/>
    </ligand>
</feature>
<proteinExistence type="inferred from homology"/>
<sequence length="208" mass="22553">MKYDINYKLYLVTEEDMPFEQLLPVIKQAVSGGVSLVQLREKSSEGRIFYKKALELKSFLDTLSIPLIINDRVDVALAVGAAGVHVGQSDLPLEAVKKIIPDSMVVGISARTVEEAVLAEEKGADYIGVGSIFPTLSKPDAKLLPKRMLEKIIESVTIPVVAIGGITEQNAGMLQEYKIDGLAVISSITRADDPKSAAERLLKNAFRG</sequence>
<evidence type="ECO:0000256" key="2">
    <source>
        <dbReference type="ARBA" id="ARBA00022679"/>
    </source>
</evidence>
<organism evidence="13 14">
    <name type="scientific">Siminovitchia fortis</name>
    <dbReference type="NCBI Taxonomy" id="254758"/>
    <lineage>
        <taxon>Bacteria</taxon>
        <taxon>Bacillati</taxon>
        <taxon>Bacillota</taxon>
        <taxon>Bacilli</taxon>
        <taxon>Bacillales</taxon>
        <taxon>Bacillaceae</taxon>
        <taxon>Siminovitchia</taxon>
    </lineage>
</organism>
<feature type="binding site" evidence="9">
    <location>
        <position position="90"/>
    </location>
    <ligand>
        <name>Mg(2+)</name>
        <dbReference type="ChEBI" id="CHEBI:18420"/>
    </ligand>
</feature>
<dbReference type="InterPro" id="IPR034291">
    <property type="entry name" value="TMP_synthase"/>
</dbReference>
<gene>
    <name evidence="9 13" type="primary">thiE</name>
    <name evidence="13" type="ORF">D4N35_011315</name>
</gene>
<comment type="cofactor">
    <cofactor evidence="9">
        <name>Mg(2+)</name>
        <dbReference type="ChEBI" id="CHEBI:18420"/>
    </cofactor>
    <text evidence="9">Binds 1 Mg(2+) ion per subunit.</text>
</comment>
<comment type="catalytic activity">
    <reaction evidence="6 9 10">
        <text>4-methyl-5-(2-phosphooxyethyl)-thiazole + 4-amino-2-methyl-5-(diphosphooxymethyl)pyrimidine + H(+) = thiamine phosphate + diphosphate</text>
        <dbReference type="Rhea" id="RHEA:22328"/>
        <dbReference type="ChEBI" id="CHEBI:15378"/>
        <dbReference type="ChEBI" id="CHEBI:33019"/>
        <dbReference type="ChEBI" id="CHEBI:37575"/>
        <dbReference type="ChEBI" id="CHEBI:57841"/>
        <dbReference type="ChEBI" id="CHEBI:58296"/>
        <dbReference type="EC" id="2.5.1.3"/>
    </reaction>
</comment>
<reference evidence="13" key="1">
    <citation type="submission" date="2018-12" db="EMBL/GenBank/DDBJ databases">
        <authorList>
            <person name="Sun L."/>
            <person name="Chen Z."/>
        </authorList>
    </citation>
    <scope>NUCLEOTIDE SEQUENCE [LARGE SCALE GENOMIC DNA]</scope>
    <source>
        <strain evidence="13">DSM 16012</strain>
    </source>
</reference>
<dbReference type="EC" id="2.5.1.3" evidence="9"/>
<keyword evidence="5 9" id="KW-0784">Thiamine biosynthesis</keyword>
<dbReference type="InterPro" id="IPR022998">
    <property type="entry name" value="ThiamineP_synth_TenI"/>
</dbReference>
<comment type="catalytic activity">
    <reaction evidence="8 9 10">
        <text>2-[(2R,5Z)-2-carboxy-4-methylthiazol-5(2H)-ylidene]ethyl phosphate + 4-amino-2-methyl-5-(diphosphooxymethyl)pyrimidine + 2 H(+) = thiamine phosphate + CO2 + diphosphate</text>
        <dbReference type="Rhea" id="RHEA:47844"/>
        <dbReference type="ChEBI" id="CHEBI:15378"/>
        <dbReference type="ChEBI" id="CHEBI:16526"/>
        <dbReference type="ChEBI" id="CHEBI:33019"/>
        <dbReference type="ChEBI" id="CHEBI:37575"/>
        <dbReference type="ChEBI" id="CHEBI:57841"/>
        <dbReference type="ChEBI" id="CHEBI:62899"/>
        <dbReference type="EC" id="2.5.1.3"/>
    </reaction>
</comment>